<accession>A0ABY6K684</accession>
<evidence type="ECO:0000256" key="1">
    <source>
        <dbReference type="SAM" id="MobiDB-lite"/>
    </source>
</evidence>
<dbReference type="Proteomes" id="UP001235939">
    <property type="component" value="Chromosome 02"/>
</dbReference>
<gene>
    <name evidence="2" type="ORF">LAZ67_2003874</name>
</gene>
<feature type="compositionally biased region" description="Low complexity" evidence="1">
    <location>
        <begin position="213"/>
        <end position="233"/>
    </location>
</feature>
<proteinExistence type="predicted"/>
<reference evidence="2 3" key="1">
    <citation type="submission" date="2022-01" db="EMBL/GenBank/DDBJ databases">
        <title>A chromosomal length assembly of Cordylochernes scorpioides.</title>
        <authorList>
            <person name="Zeh D."/>
            <person name="Zeh J."/>
        </authorList>
    </citation>
    <scope>NUCLEOTIDE SEQUENCE [LARGE SCALE GENOMIC DNA]</scope>
    <source>
        <strain evidence="2">IN4F17</strain>
        <tissue evidence="2">Whole Body</tissue>
    </source>
</reference>
<evidence type="ECO:0000313" key="3">
    <source>
        <dbReference type="Proteomes" id="UP001235939"/>
    </source>
</evidence>
<name>A0ABY6K684_9ARAC</name>
<protein>
    <submittedName>
        <fullName evidence="2">K02A2.6-like</fullName>
    </submittedName>
</protein>
<feature type="region of interest" description="Disordered" evidence="1">
    <location>
        <begin position="208"/>
        <end position="253"/>
    </location>
</feature>
<feature type="compositionally biased region" description="Polar residues" evidence="1">
    <location>
        <begin position="234"/>
        <end position="253"/>
    </location>
</feature>
<organism evidence="2 3">
    <name type="scientific">Cordylochernes scorpioides</name>
    <dbReference type="NCBI Taxonomy" id="51811"/>
    <lineage>
        <taxon>Eukaryota</taxon>
        <taxon>Metazoa</taxon>
        <taxon>Ecdysozoa</taxon>
        <taxon>Arthropoda</taxon>
        <taxon>Chelicerata</taxon>
        <taxon>Arachnida</taxon>
        <taxon>Pseudoscorpiones</taxon>
        <taxon>Cheliferoidea</taxon>
        <taxon>Chernetidae</taxon>
        <taxon>Cordylochernes</taxon>
    </lineage>
</organism>
<sequence>MSLAINQGQAAEASQKQLKNIEKGSIDAIRKQFNEKYKPTTSLKNSYTSNPVRANFNKLIRCSKYNMAHDFGKCPAYGKECYKCRKPNHFPNCCKNRSVRCIQESDEEKDNLLIIDSIMVGQVLRKPWKELIYIQGHPVDVKLDTGVDVNILPENLIKEWPNMPLLETADCKIYIRNSIHIRKDKLNETAHTDWEKPLKLSQEQANFQDLEDSTSQHSTQPPSSGQLSSPGSPKNLTTTGPPKNWTNGSPKNLITTRSGVVATQTSKVHKPACEACTYAANMATVPKGMMILHAPSGHCLAPRARHYGLAPWG</sequence>
<evidence type="ECO:0000313" key="2">
    <source>
        <dbReference type="EMBL" id="UYV63373.1"/>
    </source>
</evidence>
<dbReference type="EMBL" id="CP092864">
    <property type="protein sequence ID" value="UYV63373.1"/>
    <property type="molecule type" value="Genomic_DNA"/>
</dbReference>
<keyword evidence="3" id="KW-1185">Reference proteome</keyword>